<dbReference type="Proteomes" id="UP000224006">
    <property type="component" value="Unassembled WGS sequence"/>
</dbReference>
<feature type="region of interest" description="Disordered" evidence="1">
    <location>
        <begin position="64"/>
        <end position="161"/>
    </location>
</feature>
<feature type="compositionally biased region" description="Basic residues" evidence="1">
    <location>
        <begin position="152"/>
        <end position="161"/>
    </location>
</feature>
<keyword evidence="2" id="KW-1133">Transmembrane helix</keyword>
<name>A0A2A9M8J0_BESBE</name>
<dbReference type="GeneID" id="40307726"/>
<dbReference type="AlphaFoldDB" id="A0A2A9M8J0"/>
<evidence type="ECO:0008006" key="5">
    <source>
        <dbReference type="Google" id="ProtNLM"/>
    </source>
</evidence>
<dbReference type="KEGG" id="bbes:BESB_026740"/>
<evidence type="ECO:0000256" key="1">
    <source>
        <dbReference type="SAM" id="MobiDB-lite"/>
    </source>
</evidence>
<protein>
    <recommendedName>
        <fullName evidence="5">Transmembrane protein</fullName>
    </recommendedName>
</protein>
<keyword evidence="2" id="KW-0472">Membrane</keyword>
<gene>
    <name evidence="3" type="ORF">BESB_026740</name>
</gene>
<dbReference type="EMBL" id="NWUJ01000014">
    <property type="protein sequence ID" value="PFH31700.1"/>
    <property type="molecule type" value="Genomic_DNA"/>
</dbReference>
<dbReference type="VEuPathDB" id="ToxoDB:BESB_026740"/>
<comment type="caution">
    <text evidence="3">The sequence shown here is derived from an EMBL/GenBank/DDBJ whole genome shotgun (WGS) entry which is preliminary data.</text>
</comment>
<sequence length="161" mass="17266">MEKHGSISTAQLSSWGAMSREKISQALKHYVEQVQQGDPIYVALALFVAFFLVVGISYLQYHRGPATPQKKAAKQRSRSSKKKGGANTSGSSSQLTPSGDEEVQNLEALRKGKKSGKAKGDAGANEAVQAPQEEPRPADDAAADGEGWQVVTKKKNKKKAN</sequence>
<proteinExistence type="predicted"/>
<reference evidence="3 4" key="1">
    <citation type="submission" date="2017-09" db="EMBL/GenBank/DDBJ databases">
        <title>Genome sequencing of Besnoitia besnoiti strain Bb-Ger1.</title>
        <authorList>
            <person name="Schares G."/>
            <person name="Venepally P."/>
            <person name="Lorenzi H.A."/>
        </authorList>
    </citation>
    <scope>NUCLEOTIDE SEQUENCE [LARGE SCALE GENOMIC DNA]</scope>
    <source>
        <strain evidence="3 4">Bb-Ger1</strain>
    </source>
</reference>
<feature type="transmembrane region" description="Helical" evidence="2">
    <location>
        <begin position="40"/>
        <end position="61"/>
    </location>
</feature>
<evidence type="ECO:0000313" key="3">
    <source>
        <dbReference type="EMBL" id="PFH31700.1"/>
    </source>
</evidence>
<keyword evidence="4" id="KW-1185">Reference proteome</keyword>
<evidence type="ECO:0000313" key="4">
    <source>
        <dbReference type="Proteomes" id="UP000224006"/>
    </source>
</evidence>
<evidence type="ECO:0000256" key="2">
    <source>
        <dbReference type="SAM" id="Phobius"/>
    </source>
</evidence>
<organism evidence="3 4">
    <name type="scientific">Besnoitia besnoiti</name>
    <name type="common">Apicomplexan protozoan</name>
    <dbReference type="NCBI Taxonomy" id="94643"/>
    <lineage>
        <taxon>Eukaryota</taxon>
        <taxon>Sar</taxon>
        <taxon>Alveolata</taxon>
        <taxon>Apicomplexa</taxon>
        <taxon>Conoidasida</taxon>
        <taxon>Coccidia</taxon>
        <taxon>Eucoccidiorida</taxon>
        <taxon>Eimeriorina</taxon>
        <taxon>Sarcocystidae</taxon>
        <taxon>Besnoitia</taxon>
    </lineage>
</organism>
<dbReference type="OrthoDB" id="330892at2759"/>
<dbReference type="RefSeq" id="XP_029215709.1">
    <property type="nucleotide sequence ID" value="XM_029361354.1"/>
</dbReference>
<accession>A0A2A9M8J0</accession>
<feature type="compositionally biased region" description="Basic residues" evidence="1">
    <location>
        <begin position="71"/>
        <end position="84"/>
    </location>
</feature>
<keyword evidence="2" id="KW-0812">Transmembrane</keyword>
<feature type="compositionally biased region" description="Polar residues" evidence="1">
    <location>
        <begin position="88"/>
        <end position="97"/>
    </location>
</feature>